<dbReference type="STRING" id="645991.Sgly_2473"/>
<dbReference type="SUPFAM" id="SSF47781">
    <property type="entry name" value="RuvA domain 2-like"/>
    <property type="match status" value="1"/>
</dbReference>
<evidence type="ECO:0000256" key="2">
    <source>
        <dbReference type="ARBA" id="ARBA00022670"/>
    </source>
</evidence>
<dbReference type="NCBIfam" id="NF000642">
    <property type="entry name" value="PRK00024.1"/>
    <property type="match status" value="1"/>
</dbReference>
<evidence type="ECO:0000259" key="8">
    <source>
        <dbReference type="PROSITE" id="PS50249"/>
    </source>
</evidence>
<feature type="domain" description="MPN" evidence="8">
    <location>
        <begin position="108"/>
        <end position="230"/>
    </location>
</feature>
<name>F0SVI5_SYNGF</name>
<dbReference type="InterPro" id="IPR010994">
    <property type="entry name" value="RuvA_2-like"/>
</dbReference>
<dbReference type="HOGENOM" id="CLU_073529_0_2_9"/>
<keyword evidence="2" id="KW-0645">Protease</keyword>
<evidence type="ECO:0000313" key="10">
    <source>
        <dbReference type="Proteomes" id="UP000007488"/>
    </source>
</evidence>
<dbReference type="InterPro" id="IPR037518">
    <property type="entry name" value="MPN"/>
</dbReference>
<keyword evidence="5" id="KW-0862">Zinc</keyword>
<keyword evidence="10" id="KW-1185">Reference proteome</keyword>
<evidence type="ECO:0000256" key="3">
    <source>
        <dbReference type="ARBA" id="ARBA00022723"/>
    </source>
</evidence>
<dbReference type="PANTHER" id="PTHR30471:SF3">
    <property type="entry name" value="UPF0758 PROTEIN YEES-RELATED"/>
    <property type="match status" value="1"/>
</dbReference>
<dbReference type="InterPro" id="IPR001405">
    <property type="entry name" value="UPF0758"/>
</dbReference>
<evidence type="ECO:0000256" key="6">
    <source>
        <dbReference type="ARBA" id="ARBA00023049"/>
    </source>
</evidence>
<keyword evidence="4" id="KW-0378">Hydrolase</keyword>
<proteinExistence type="inferred from homology"/>
<keyword evidence="3" id="KW-0479">Metal-binding</keyword>
<dbReference type="PANTHER" id="PTHR30471">
    <property type="entry name" value="DNA REPAIR PROTEIN RADC"/>
    <property type="match status" value="1"/>
</dbReference>
<evidence type="ECO:0000256" key="1">
    <source>
        <dbReference type="ARBA" id="ARBA00010243"/>
    </source>
</evidence>
<dbReference type="Pfam" id="PF04002">
    <property type="entry name" value="RadC"/>
    <property type="match status" value="1"/>
</dbReference>
<evidence type="ECO:0000256" key="5">
    <source>
        <dbReference type="ARBA" id="ARBA00022833"/>
    </source>
</evidence>
<evidence type="ECO:0000256" key="4">
    <source>
        <dbReference type="ARBA" id="ARBA00022801"/>
    </source>
</evidence>
<accession>F0SVI5</accession>
<reference evidence="10" key="2">
    <citation type="submission" date="2011-02" db="EMBL/GenBank/DDBJ databases">
        <title>The complete genome of Syntrophobotulus glycolicus DSM 8271.</title>
        <authorList>
            <person name="Lucas S."/>
            <person name="Copeland A."/>
            <person name="Lapidus A."/>
            <person name="Bruce D."/>
            <person name="Goodwin L."/>
            <person name="Pitluck S."/>
            <person name="Kyrpides N."/>
            <person name="Mavromatis K."/>
            <person name="Pagani I."/>
            <person name="Ivanova N."/>
            <person name="Mikhailova N."/>
            <person name="Chertkov O."/>
            <person name="Held B."/>
            <person name="Detter J.C."/>
            <person name="Tapia R."/>
            <person name="Han C."/>
            <person name="Land M."/>
            <person name="Hauser L."/>
            <person name="Markowitz V."/>
            <person name="Cheng J.-F."/>
            <person name="Hugenholtz P."/>
            <person name="Woyke T."/>
            <person name="Wu D."/>
            <person name="Spring S."/>
            <person name="Schroeder M."/>
            <person name="Brambilla E."/>
            <person name="Klenk H.-P."/>
            <person name="Eisen J.A."/>
        </authorList>
    </citation>
    <scope>NUCLEOTIDE SEQUENCE [LARGE SCALE GENOMIC DNA]</scope>
    <source>
        <strain evidence="10">DSM 8271 / FlGlyR</strain>
    </source>
</reference>
<dbReference type="InterPro" id="IPR025657">
    <property type="entry name" value="RadC_JAB"/>
</dbReference>
<dbReference type="Proteomes" id="UP000007488">
    <property type="component" value="Chromosome"/>
</dbReference>
<dbReference type="EMBL" id="CP002547">
    <property type="protein sequence ID" value="ADY56758.1"/>
    <property type="molecule type" value="Genomic_DNA"/>
</dbReference>
<dbReference type="PROSITE" id="PS01302">
    <property type="entry name" value="UPF0758"/>
    <property type="match status" value="1"/>
</dbReference>
<dbReference type="InterPro" id="IPR046778">
    <property type="entry name" value="UPF0758_N"/>
</dbReference>
<dbReference type="eggNOG" id="COG2003">
    <property type="taxonomic scope" value="Bacteria"/>
</dbReference>
<dbReference type="OrthoDB" id="9804482at2"/>
<dbReference type="PROSITE" id="PS50249">
    <property type="entry name" value="MPN"/>
    <property type="match status" value="1"/>
</dbReference>
<evidence type="ECO:0000313" key="9">
    <source>
        <dbReference type="EMBL" id="ADY56758.1"/>
    </source>
</evidence>
<protein>
    <submittedName>
        <fullName evidence="9">DNA replication and repair protein RadC</fullName>
    </submittedName>
</protein>
<dbReference type="GO" id="GO:0006508">
    <property type="term" value="P:proteolysis"/>
    <property type="evidence" value="ECO:0007669"/>
    <property type="project" value="UniProtKB-KW"/>
</dbReference>
<dbReference type="NCBIfam" id="TIGR00608">
    <property type="entry name" value="radc"/>
    <property type="match status" value="1"/>
</dbReference>
<organism evidence="9 10">
    <name type="scientific">Syntrophobotulus glycolicus (strain DSM 8271 / FlGlyR)</name>
    <dbReference type="NCBI Taxonomy" id="645991"/>
    <lineage>
        <taxon>Bacteria</taxon>
        <taxon>Bacillati</taxon>
        <taxon>Bacillota</taxon>
        <taxon>Clostridia</taxon>
        <taxon>Eubacteriales</taxon>
        <taxon>Desulfitobacteriaceae</taxon>
        <taxon>Syntrophobotulus</taxon>
    </lineage>
</organism>
<dbReference type="CDD" id="cd08071">
    <property type="entry name" value="MPN_DUF2466"/>
    <property type="match status" value="1"/>
</dbReference>
<dbReference type="GO" id="GO:0046872">
    <property type="term" value="F:metal ion binding"/>
    <property type="evidence" value="ECO:0007669"/>
    <property type="project" value="UniProtKB-KW"/>
</dbReference>
<dbReference type="AlphaFoldDB" id="F0SVI5"/>
<dbReference type="GO" id="GO:0008237">
    <property type="term" value="F:metallopeptidase activity"/>
    <property type="evidence" value="ECO:0007669"/>
    <property type="project" value="UniProtKB-KW"/>
</dbReference>
<dbReference type="Pfam" id="PF20582">
    <property type="entry name" value="UPF0758_N"/>
    <property type="match status" value="1"/>
</dbReference>
<comment type="similarity">
    <text evidence="1 7">Belongs to the UPF0758 family.</text>
</comment>
<gene>
    <name evidence="9" type="ordered locus">Sgly_2473</name>
</gene>
<sequence length="230" mass="25147">MGNKVCNPLKNLPCELKPRERLYRIGPQSLSDAEVLAILLGTGSKGENVLDLAARILTEAGGISSMAGKSVHDFEQIRGIGQAKAAQVKAALEFGRRSASSTYGQRPIVSSPGDASALVMEEMRFLDREHFRVMHLNTKKMLLGISEISIGSLNSSLVHPRECFKEAIKRNSHSLILLHNHPSGDPSPSQEDLEITRRLDECGRILGISVLDHIIIGDGRYVSLKEQGMI</sequence>
<evidence type="ECO:0000256" key="7">
    <source>
        <dbReference type="RuleBase" id="RU003797"/>
    </source>
</evidence>
<dbReference type="Gene3D" id="3.40.140.10">
    <property type="entry name" value="Cytidine Deaminase, domain 2"/>
    <property type="match status" value="1"/>
</dbReference>
<dbReference type="KEGG" id="sgy:Sgly_2473"/>
<keyword evidence="6" id="KW-0482">Metalloprotease</keyword>
<dbReference type="SUPFAM" id="SSF102712">
    <property type="entry name" value="JAB1/MPN domain"/>
    <property type="match status" value="1"/>
</dbReference>
<dbReference type="RefSeq" id="WP_013625623.1">
    <property type="nucleotide sequence ID" value="NC_015172.1"/>
</dbReference>
<dbReference type="InterPro" id="IPR020891">
    <property type="entry name" value="UPF0758_CS"/>
</dbReference>
<reference evidence="9 10" key="1">
    <citation type="journal article" date="2011" name="Stand. Genomic Sci.">
        <title>Complete genome sequence of Syntrophobotulus glycolicus type strain (FlGlyR).</title>
        <authorList>
            <person name="Han C."/>
            <person name="Mwirichia R."/>
            <person name="Chertkov O."/>
            <person name="Held B."/>
            <person name="Lapidus A."/>
            <person name="Nolan M."/>
            <person name="Lucas S."/>
            <person name="Hammon N."/>
            <person name="Deshpande S."/>
            <person name="Cheng J.F."/>
            <person name="Tapia R."/>
            <person name="Goodwin L."/>
            <person name="Pitluck S."/>
            <person name="Huntemann M."/>
            <person name="Liolios K."/>
            <person name="Ivanova N."/>
            <person name="Pagani I."/>
            <person name="Mavromatis K."/>
            <person name="Ovchinikova G."/>
            <person name="Pati A."/>
            <person name="Chen A."/>
            <person name="Palaniappan K."/>
            <person name="Land M."/>
            <person name="Hauser L."/>
            <person name="Brambilla E.M."/>
            <person name="Rohde M."/>
            <person name="Spring S."/>
            <person name="Sikorski J."/>
            <person name="Goker M."/>
            <person name="Woyke T."/>
            <person name="Bristow J."/>
            <person name="Eisen J.A."/>
            <person name="Markowitz V."/>
            <person name="Hugenholtz P."/>
            <person name="Kyrpides N.C."/>
            <person name="Klenk H.P."/>
            <person name="Detter J.C."/>
        </authorList>
    </citation>
    <scope>NUCLEOTIDE SEQUENCE [LARGE SCALE GENOMIC DNA]</scope>
    <source>
        <strain evidence="10">DSM 8271 / FlGlyR</strain>
    </source>
</reference>